<evidence type="ECO:0000256" key="4">
    <source>
        <dbReference type="ARBA" id="ARBA00023002"/>
    </source>
</evidence>
<dbReference type="InterPro" id="IPR002938">
    <property type="entry name" value="FAD-bd"/>
</dbReference>
<evidence type="ECO:0000256" key="1">
    <source>
        <dbReference type="ARBA" id="ARBA00007992"/>
    </source>
</evidence>
<evidence type="ECO:0000256" key="5">
    <source>
        <dbReference type="ARBA" id="ARBA00023033"/>
    </source>
</evidence>
<sequence>MSLPPPAAVLPIKCLVVGASFEGLIAAYLLHRDGHQVVVLDKGSEDRPVFERGIRSPPNVARLLNLLPNIHDEVRQRTAPGLEFMEGRSMRTIGKTVFFSSVMDDLGSNFYMASHVNIMRYLRGICREAQIDLRYNEEVVKLSSTASGNPVLHLKSGCKIEGDLVIGADGLRGVTRSFVPLHPPQEQNESEDEDDYESSDDEEQEEDPLVRLNKLGVRALLGATFAIRPSDMRENPRVAPILEGDEIKVWMESNMAGLSSLYDADAYVLTLGKVLTEDYVDTGADILDEIKDTLDDYHPAVRELVHMSYAYRKELQRMPESLTLIDKTQKVVLLGNAAFCAPWAGAYSDCIAFESAFTLARLLSRLQTRKALPVLMDGFQKIRTFRNMQTLDSEISGIRLLALPLGPYRDGRDQALGRSLDQEGDETAEIWGKTLIQFDYDALDAADEWWLEWGKFLV</sequence>
<comment type="caution">
    <text evidence="8">The sequence shown here is derived from an EMBL/GenBank/DDBJ whole genome shotgun (WGS) entry which is preliminary data.</text>
</comment>
<dbReference type="PANTHER" id="PTHR13789:SF147">
    <property type="entry name" value="PUTATIVE (AFU_ORTHOLOGUE AFUA_2G01950)-RELATED"/>
    <property type="match status" value="1"/>
</dbReference>
<protein>
    <recommendedName>
        <fullName evidence="7">FAD-binding domain-containing protein</fullName>
    </recommendedName>
</protein>
<dbReference type="STRING" id="97359.A0A550CWP0"/>
<dbReference type="Proteomes" id="UP000320762">
    <property type="component" value="Unassembled WGS sequence"/>
</dbReference>
<keyword evidence="9" id="KW-1185">Reference proteome</keyword>
<evidence type="ECO:0000256" key="3">
    <source>
        <dbReference type="ARBA" id="ARBA00022827"/>
    </source>
</evidence>
<evidence type="ECO:0000256" key="2">
    <source>
        <dbReference type="ARBA" id="ARBA00022630"/>
    </source>
</evidence>
<dbReference type="GO" id="GO:0071949">
    <property type="term" value="F:FAD binding"/>
    <property type="evidence" value="ECO:0007669"/>
    <property type="project" value="InterPro"/>
</dbReference>
<keyword evidence="4" id="KW-0560">Oxidoreductase</keyword>
<dbReference type="GO" id="GO:0004497">
    <property type="term" value="F:monooxygenase activity"/>
    <property type="evidence" value="ECO:0007669"/>
    <property type="project" value="UniProtKB-KW"/>
</dbReference>
<feature type="compositionally biased region" description="Acidic residues" evidence="6">
    <location>
        <begin position="188"/>
        <end position="207"/>
    </location>
</feature>
<organism evidence="8 9">
    <name type="scientific">Schizophyllum amplum</name>
    <dbReference type="NCBI Taxonomy" id="97359"/>
    <lineage>
        <taxon>Eukaryota</taxon>
        <taxon>Fungi</taxon>
        <taxon>Dikarya</taxon>
        <taxon>Basidiomycota</taxon>
        <taxon>Agaricomycotina</taxon>
        <taxon>Agaricomycetes</taxon>
        <taxon>Agaricomycetidae</taxon>
        <taxon>Agaricales</taxon>
        <taxon>Schizophyllaceae</taxon>
        <taxon>Schizophyllum</taxon>
    </lineage>
</organism>
<gene>
    <name evidence="8" type="ORF">BD626DRAFT_473288</name>
</gene>
<dbReference type="PRINTS" id="PR00420">
    <property type="entry name" value="RNGMNOXGNASE"/>
</dbReference>
<feature type="domain" description="FAD-binding" evidence="7">
    <location>
        <begin position="14"/>
        <end position="186"/>
    </location>
</feature>
<dbReference type="OrthoDB" id="5428495at2759"/>
<evidence type="ECO:0000313" key="8">
    <source>
        <dbReference type="EMBL" id="TRM69204.1"/>
    </source>
</evidence>
<dbReference type="Gene3D" id="3.50.50.60">
    <property type="entry name" value="FAD/NAD(P)-binding domain"/>
    <property type="match status" value="1"/>
</dbReference>
<dbReference type="PANTHER" id="PTHR13789">
    <property type="entry name" value="MONOOXYGENASE"/>
    <property type="match status" value="1"/>
</dbReference>
<evidence type="ECO:0000259" key="7">
    <source>
        <dbReference type="Pfam" id="PF01494"/>
    </source>
</evidence>
<feature type="region of interest" description="Disordered" evidence="6">
    <location>
        <begin position="177"/>
        <end position="209"/>
    </location>
</feature>
<dbReference type="Pfam" id="PF01494">
    <property type="entry name" value="FAD_binding_3"/>
    <property type="match status" value="1"/>
</dbReference>
<evidence type="ECO:0000313" key="9">
    <source>
        <dbReference type="Proteomes" id="UP000320762"/>
    </source>
</evidence>
<reference evidence="8 9" key="1">
    <citation type="journal article" date="2019" name="New Phytol.">
        <title>Comparative genomics reveals unique wood-decay strategies and fruiting body development in the Schizophyllaceae.</title>
        <authorList>
            <person name="Almasi E."/>
            <person name="Sahu N."/>
            <person name="Krizsan K."/>
            <person name="Balint B."/>
            <person name="Kovacs G.M."/>
            <person name="Kiss B."/>
            <person name="Cseklye J."/>
            <person name="Drula E."/>
            <person name="Henrissat B."/>
            <person name="Nagy I."/>
            <person name="Chovatia M."/>
            <person name="Adam C."/>
            <person name="LaButti K."/>
            <person name="Lipzen A."/>
            <person name="Riley R."/>
            <person name="Grigoriev I.V."/>
            <person name="Nagy L.G."/>
        </authorList>
    </citation>
    <scope>NUCLEOTIDE SEQUENCE [LARGE SCALE GENOMIC DNA]</scope>
    <source>
        <strain evidence="8 9">NL-1724</strain>
    </source>
</reference>
<dbReference type="EMBL" id="VDMD01000001">
    <property type="protein sequence ID" value="TRM69204.1"/>
    <property type="molecule type" value="Genomic_DNA"/>
</dbReference>
<comment type="similarity">
    <text evidence="1">Belongs to the paxM FAD-dependent monooxygenase family.</text>
</comment>
<name>A0A550CWP0_9AGAR</name>
<dbReference type="AlphaFoldDB" id="A0A550CWP0"/>
<accession>A0A550CWP0</accession>
<keyword evidence="3" id="KW-0274">FAD</keyword>
<dbReference type="SUPFAM" id="SSF51905">
    <property type="entry name" value="FAD/NAD(P)-binding domain"/>
    <property type="match status" value="1"/>
</dbReference>
<proteinExistence type="inferred from homology"/>
<keyword evidence="5" id="KW-0503">Monooxygenase</keyword>
<keyword evidence="2" id="KW-0285">Flavoprotein</keyword>
<dbReference type="InterPro" id="IPR036188">
    <property type="entry name" value="FAD/NAD-bd_sf"/>
</dbReference>
<dbReference type="InterPro" id="IPR050493">
    <property type="entry name" value="FAD-dep_Monooxygenase_BioMet"/>
</dbReference>
<evidence type="ECO:0000256" key="6">
    <source>
        <dbReference type="SAM" id="MobiDB-lite"/>
    </source>
</evidence>